<dbReference type="CDD" id="cd00483">
    <property type="entry name" value="HPPK"/>
    <property type="match status" value="1"/>
</dbReference>
<keyword evidence="6" id="KW-0547">Nucleotide-binding</keyword>
<comment type="pathway">
    <text evidence="1">Cofactor biosynthesis; tetrahydrofolate biosynthesis; 2-amino-4-hydroxy-6-hydroxymethyl-7,8-dihydropteridine diphosphate from 7,8-dihydroneopterin triphosphate: step 4/4.</text>
</comment>
<dbReference type="UniPathway" id="UPA00077">
    <property type="reaction ID" value="UER00155"/>
</dbReference>
<dbReference type="PANTHER" id="PTHR43071:SF1">
    <property type="entry name" value="2-AMINO-4-HYDROXY-6-HYDROXYMETHYLDIHYDROPTERIDINE PYROPHOSPHOKINASE"/>
    <property type="match status" value="1"/>
</dbReference>
<reference evidence="15" key="1">
    <citation type="submission" date="2016-01" db="EMBL/GenBank/DDBJ databases">
        <title>Draft genome sequence of Thermodesulfovibrio aggregans strain TGE-P1.</title>
        <authorList>
            <person name="Sekiguchi Y."/>
            <person name="Ohashi A."/>
            <person name="Matsuura N."/>
            <person name="Tourlousse M.D."/>
        </authorList>
    </citation>
    <scope>NUCLEOTIDE SEQUENCE [LARGE SCALE GENOMIC DNA]</scope>
    <source>
        <strain evidence="15">TGE-P1</strain>
    </source>
</reference>
<dbReference type="OrthoDB" id="9808041at2"/>
<dbReference type="NCBIfam" id="TIGR01498">
    <property type="entry name" value="folK"/>
    <property type="match status" value="1"/>
</dbReference>
<evidence type="ECO:0000313" key="15">
    <source>
        <dbReference type="Proteomes" id="UP000054976"/>
    </source>
</evidence>
<protein>
    <recommendedName>
        <fullName evidence="4">2-amino-4-hydroxy-6-hydroxymethyldihydropteridine pyrophosphokinase</fullName>
        <ecNumber evidence="3">2.7.6.3</ecNumber>
    </recommendedName>
    <alternativeName>
        <fullName evidence="11">6-hydroxymethyl-7,8-dihydropterin pyrophosphokinase</fullName>
    </alternativeName>
    <alternativeName>
        <fullName evidence="12">7,8-dihydro-6-hydroxymethylpterin-pyrophosphokinase</fullName>
    </alternativeName>
</protein>
<dbReference type="Gene3D" id="3.30.70.560">
    <property type="entry name" value="7,8-Dihydro-6-hydroxymethylpterin-pyrophosphokinase HPPK"/>
    <property type="match status" value="1"/>
</dbReference>
<evidence type="ECO:0000256" key="9">
    <source>
        <dbReference type="ARBA" id="ARBA00022909"/>
    </source>
</evidence>
<proteinExistence type="inferred from homology"/>
<dbReference type="GO" id="GO:0046656">
    <property type="term" value="P:folic acid biosynthetic process"/>
    <property type="evidence" value="ECO:0007669"/>
    <property type="project" value="UniProtKB-KW"/>
</dbReference>
<evidence type="ECO:0000256" key="8">
    <source>
        <dbReference type="ARBA" id="ARBA00022840"/>
    </source>
</evidence>
<evidence type="ECO:0000256" key="12">
    <source>
        <dbReference type="ARBA" id="ARBA00033413"/>
    </source>
</evidence>
<evidence type="ECO:0000256" key="11">
    <source>
        <dbReference type="ARBA" id="ARBA00029766"/>
    </source>
</evidence>
<dbReference type="GO" id="GO:0003848">
    <property type="term" value="F:2-amino-4-hydroxy-6-hydroxymethyldihydropteridine diphosphokinase activity"/>
    <property type="evidence" value="ECO:0007669"/>
    <property type="project" value="UniProtKB-EC"/>
</dbReference>
<evidence type="ECO:0000256" key="3">
    <source>
        <dbReference type="ARBA" id="ARBA00013253"/>
    </source>
</evidence>
<dbReference type="STRING" id="86166.TAGGR_1166"/>
<dbReference type="PANTHER" id="PTHR43071">
    <property type="entry name" value="2-AMINO-4-HYDROXY-6-HYDROXYMETHYLDIHYDROPTERIDINE PYROPHOSPHOKINASE"/>
    <property type="match status" value="1"/>
</dbReference>
<dbReference type="RefSeq" id="WP_059175487.1">
    <property type="nucleotide sequence ID" value="NZ_BCNO01000001.1"/>
</dbReference>
<dbReference type="Pfam" id="PF01288">
    <property type="entry name" value="HPPK"/>
    <property type="match status" value="1"/>
</dbReference>
<dbReference type="GO" id="GO:0005524">
    <property type="term" value="F:ATP binding"/>
    <property type="evidence" value="ECO:0007669"/>
    <property type="project" value="UniProtKB-KW"/>
</dbReference>
<name>A0A0U9HTD5_9BACT</name>
<comment type="similarity">
    <text evidence="2">Belongs to the HPPK family.</text>
</comment>
<dbReference type="InterPro" id="IPR035907">
    <property type="entry name" value="Hppk_sf"/>
</dbReference>
<accession>A0A0U9HTD5</accession>
<evidence type="ECO:0000256" key="5">
    <source>
        <dbReference type="ARBA" id="ARBA00022679"/>
    </source>
</evidence>
<evidence type="ECO:0000256" key="1">
    <source>
        <dbReference type="ARBA" id="ARBA00005051"/>
    </source>
</evidence>
<dbReference type="EC" id="2.7.6.3" evidence="3"/>
<keyword evidence="7 14" id="KW-0418">Kinase</keyword>
<evidence type="ECO:0000256" key="10">
    <source>
        <dbReference type="ARBA" id="ARBA00029409"/>
    </source>
</evidence>
<comment type="caution">
    <text evidence="14">The sequence shown here is derived from an EMBL/GenBank/DDBJ whole genome shotgun (WGS) entry which is preliminary data.</text>
</comment>
<keyword evidence="8" id="KW-0067">ATP-binding</keyword>
<keyword evidence="15" id="KW-1185">Reference proteome</keyword>
<keyword evidence="5" id="KW-0808">Transferase</keyword>
<dbReference type="EMBL" id="BCNO01000001">
    <property type="protein sequence ID" value="GAQ94001.1"/>
    <property type="molecule type" value="Genomic_DNA"/>
</dbReference>
<evidence type="ECO:0000256" key="4">
    <source>
        <dbReference type="ARBA" id="ARBA00016218"/>
    </source>
</evidence>
<dbReference type="InterPro" id="IPR000550">
    <property type="entry name" value="Hppk"/>
</dbReference>
<evidence type="ECO:0000256" key="6">
    <source>
        <dbReference type="ARBA" id="ARBA00022741"/>
    </source>
</evidence>
<dbReference type="PROSITE" id="PS00794">
    <property type="entry name" value="HPPK"/>
    <property type="match status" value="1"/>
</dbReference>
<keyword evidence="9" id="KW-0289">Folate biosynthesis</keyword>
<dbReference type="GO" id="GO:0016301">
    <property type="term" value="F:kinase activity"/>
    <property type="evidence" value="ECO:0007669"/>
    <property type="project" value="UniProtKB-KW"/>
</dbReference>
<evidence type="ECO:0000256" key="7">
    <source>
        <dbReference type="ARBA" id="ARBA00022777"/>
    </source>
</evidence>
<evidence type="ECO:0000259" key="13">
    <source>
        <dbReference type="PROSITE" id="PS00794"/>
    </source>
</evidence>
<dbReference type="Proteomes" id="UP000054976">
    <property type="component" value="Unassembled WGS sequence"/>
</dbReference>
<gene>
    <name evidence="14" type="ORF">TAGGR_1166</name>
</gene>
<feature type="domain" description="7,8-dihydro-6-hydroxymethylpterin-pyrophosphokinase" evidence="13">
    <location>
        <begin position="87"/>
        <end position="98"/>
    </location>
</feature>
<evidence type="ECO:0000256" key="2">
    <source>
        <dbReference type="ARBA" id="ARBA00005810"/>
    </source>
</evidence>
<organism evidence="14 15">
    <name type="scientific">Thermodesulfovibrio aggregans</name>
    <dbReference type="NCBI Taxonomy" id="86166"/>
    <lineage>
        <taxon>Bacteria</taxon>
        <taxon>Pseudomonadati</taxon>
        <taxon>Nitrospirota</taxon>
        <taxon>Thermodesulfovibrionia</taxon>
        <taxon>Thermodesulfovibrionales</taxon>
        <taxon>Thermodesulfovibrionaceae</taxon>
        <taxon>Thermodesulfovibrio</taxon>
    </lineage>
</organism>
<comment type="function">
    <text evidence="10">Catalyzes the transfer of pyrophosphate from adenosine triphosphate (ATP) to 6-hydroxymethyl-7,8-dihydropterin, an enzymatic step in folate biosynthesis pathway.</text>
</comment>
<dbReference type="AlphaFoldDB" id="A0A0U9HTD5"/>
<dbReference type="GO" id="GO:0046654">
    <property type="term" value="P:tetrahydrofolate biosynthetic process"/>
    <property type="evidence" value="ECO:0007669"/>
    <property type="project" value="UniProtKB-UniPathway"/>
</dbReference>
<dbReference type="SUPFAM" id="SSF55083">
    <property type="entry name" value="6-hydroxymethyl-7,8-dihydropterin pyrophosphokinase, HPPK"/>
    <property type="match status" value="1"/>
</dbReference>
<evidence type="ECO:0000313" key="14">
    <source>
        <dbReference type="EMBL" id="GAQ94001.1"/>
    </source>
</evidence>
<sequence length="152" mass="17465">MHRVFLSIGSNIGEKEKNCLQAISMLEQSGLIIDKKSCIYITKPWGFKNQPDFANMAVEAFTELEPAELLNLIKKIEKNMGRKPTVKYGPRVIDIDIIFYDNLIYESKNLTIPHPLMHERCFVLKPLNDIAPDFVHPVLKLTVKELLENLNL</sequence>